<dbReference type="Gene3D" id="2.60.15.10">
    <property type="entry name" value="F0F1 ATP synthase delta/epsilon subunit, N-terminal"/>
    <property type="match status" value="1"/>
</dbReference>
<evidence type="ECO:0000256" key="11">
    <source>
        <dbReference type="ARBA" id="ARBA00023196"/>
    </source>
</evidence>
<proteinExistence type="inferred from homology"/>
<dbReference type="EMBL" id="MCFC01000011">
    <property type="protein sequence ID" value="ORY32075.1"/>
    <property type="molecule type" value="Genomic_DNA"/>
</dbReference>
<keyword evidence="17" id="KW-1185">Reference proteome</keyword>
<keyword evidence="6" id="KW-0999">Mitochondrion inner membrane</keyword>
<evidence type="ECO:0000259" key="14">
    <source>
        <dbReference type="Pfam" id="PF02823"/>
    </source>
</evidence>
<dbReference type="STRING" id="71784.A0A1Y2BDD8"/>
<reference evidence="16 17" key="1">
    <citation type="submission" date="2016-07" db="EMBL/GenBank/DDBJ databases">
        <title>Pervasive Adenine N6-methylation of Active Genes in Fungi.</title>
        <authorList>
            <consortium name="DOE Joint Genome Institute"/>
            <person name="Mondo S.J."/>
            <person name="Dannebaum R.O."/>
            <person name="Kuo R.C."/>
            <person name="Labutti K."/>
            <person name="Haridas S."/>
            <person name="Kuo A."/>
            <person name="Salamov A."/>
            <person name="Ahrendt S.R."/>
            <person name="Lipzen A."/>
            <person name="Sullivan W."/>
            <person name="Andreopoulos W.B."/>
            <person name="Clum A."/>
            <person name="Lindquist E."/>
            <person name="Daum C."/>
            <person name="Ramamoorthy G.K."/>
            <person name="Gryganskyi A."/>
            <person name="Culley D."/>
            <person name="Magnuson J.K."/>
            <person name="James T.Y."/>
            <person name="O'Malley M.A."/>
            <person name="Stajich J.E."/>
            <person name="Spatafora J.W."/>
            <person name="Visel A."/>
            <person name="Grigoriev I.V."/>
        </authorList>
    </citation>
    <scope>NUCLEOTIDE SEQUENCE [LARGE SCALE GENOMIC DNA]</scope>
    <source>
        <strain evidence="16 17">68-887.2</strain>
    </source>
</reference>
<dbReference type="InParanoid" id="A0A1Y2BDD8"/>
<dbReference type="HAMAP" id="MF_00530">
    <property type="entry name" value="ATP_synth_epsil_bac"/>
    <property type="match status" value="1"/>
</dbReference>
<evidence type="ECO:0000256" key="6">
    <source>
        <dbReference type="ARBA" id="ARBA00022792"/>
    </source>
</evidence>
<evidence type="ECO:0000313" key="17">
    <source>
        <dbReference type="Proteomes" id="UP000193986"/>
    </source>
</evidence>
<dbReference type="SUPFAM" id="SSF51344">
    <property type="entry name" value="Epsilon subunit of F1F0-ATP synthase N-terminal domain"/>
    <property type="match status" value="1"/>
</dbReference>
<keyword evidence="5" id="KW-0375">Hydrogen ion transport</keyword>
<keyword evidence="4" id="KW-0813">Transport</keyword>
<comment type="caution">
    <text evidence="16">The sequence shown here is derived from an EMBL/GenBank/DDBJ whole genome shotgun (WGS) entry which is preliminary data.</text>
</comment>
<comment type="subcellular location">
    <subcellularLocation>
        <location evidence="1">Mitochondrion inner membrane</location>
    </subcellularLocation>
</comment>
<dbReference type="PANTHER" id="PTHR13822:SF7">
    <property type="entry name" value="ATP SYNTHASE SUBUNIT DELTA, MITOCHONDRIAL"/>
    <property type="match status" value="1"/>
</dbReference>
<sequence>MLSSRVAPALRSLPRASVIRSARRGYADVQDGKLQLSLVLPHQSIYSSTGVIQVNIPAATGDMGILANHVASVEALRPGVIEVIEDSGSKKWFASAGFATVHNNNTLTINAVEAYPLDKFSAEAIRNGLADANRLLSSSASEKEKAEARIEVDVFEGLQAALSK</sequence>
<evidence type="ECO:0000256" key="12">
    <source>
        <dbReference type="ARBA" id="ARBA00023310"/>
    </source>
</evidence>
<dbReference type="FunCoup" id="A0A1Y2BDD8">
    <property type="interactions" value="235"/>
</dbReference>
<dbReference type="Pfam" id="PF21334">
    <property type="entry name" value="ATPD_C_fung"/>
    <property type="match status" value="1"/>
</dbReference>
<keyword evidence="11" id="KW-0139">CF(1)</keyword>
<accession>A0A1Y2BDD8</accession>
<dbReference type="CDD" id="cd12152">
    <property type="entry name" value="F1-ATPase_delta"/>
    <property type="match status" value="1"/>
</dbReference>
<dbReference type="Gene3D" id="6.10.140.880">
    <property type="match status" value="1"/>
</dbReference>
<evidence type="ECO:0000256" key="4">
    <source>
        <dbReference type="ARBA" id="ARBA00022448"/>
    </source>
</evidence>
<dbReference type="InterPro" id="IPR048938">
    <property type="entry name" value="ATPD_C_fung"/>
</dbReference>
<evidence type="ECO:0000259" key="15">
    <source>
        <dbReference type="Pfam" id="PF21334"/>
    </source>
</evidence>
<dbReference type="Pfam" id="PF02823">
    <property type="entry name" value="ATP-synt_DE_N"/>
    <property type="match status" value="1"/>
</dbReference>
<evidence type="ECO:0000256" key="8">
    <source>
        <dbReference type="ARBA" id="ARBA00023065"/>
    </source>
</evidence>
<evidence type="ECO:0000256" key="10">
    <source>
        <dbReference type="ARBA" id="ARBA00023136"/>
    </source>
</evidence>
<evidence type="ECO:0000256" key="13">
    <source>
        <dbReference type="ARBA" id="ARBA00031669"/>
    </source>
</evidence>
<keyword evidence="9" id="KW-0496">Mitochondrion</keyword>
<feature type="domain" description="F1F0-ATP synthase subunit delta C-terminal" evidence="15">
    <location>
        <begin position="120"/>
        <end position="160"/>
    </location>
</feature>
<keyword evidence="7" id="KW-0809">Transit peptide</keyword>
<name>A0A1Y2BDD8_9TREE</name>
<gene>
    <name evidence="16" type="ORF">BCR39DRAFT_58167</name>
</gene>
<evidence type="ECO:0000256" key="7">
    <source>
        <dbReference type="ARBA" id="ARBA00022946"/>
    </source>
</evidence>
<feature type="domain" description="ATP synthase F1 complex delta/epsilon subunit N-terminal" evidence="14">
    <location>
        <begin position="34"/>
        <end position="111"/>
    </location>
</feature>
<dbReference type="Proteomes" id="UP000193986">
    <property type="component" value="Unassembled WGS sequence"/>
</dbReference>
<dbReference type="InterPro" id="IPR036771">
    <property type="entry name" value="ATPsynth_dsu/esu_N"/>
</dbReference>
<evidence type="ECO:0000313" key="16">
    <source>
        <dbReference type="EMBL" id="ORY32075.1"/>
    </source>
</evidence>
<keyword evidence="10" id="KW-0472">Membrane</keyword>
<protein>
    <recommendedName>
        <fullName evidence="3">ATP synthase subunit delta, mitochondrial</fullName>
    </recommendedName>
    <alternativeName>
        <fullName evidence="13">F-ATPase delta subunit</fullName>
    </alternativeName>
</protein>
<dbReference type="FunFam" id="2.60.15.10:FF:000003">
    <property type="entry name" value="ATP synthase subunit delta, mitochondrial"/>
    <property type="match status" value="1"/>
</dbReference>
<evidence type="ECO:0000256" key="2">
    <source>
        <dbReference type="ARBA" id="ARBA00005712"/>
    </source>
</evidence>
<evidence type="ECO:0000256" key="1">
    <source>
        <dbReference type="ARBA" id="ARBA00004273"/>
    </source>
</evidence>
<dbReference type="GO" id="GO:0046933">
    <property type="term" value="F:proton-transporting ATP synthase activity, rotational mechanism"/>
    <property type="evidence" value="ECO:0007669"/>
    <property type="project" value="InterPro"/>
</dbReference>
<keyword evidence="8" id="KW-0406">Ion transport</keyword>
<dbReference type="InterPro" id="IPR020546">
    <property type="entry name" value="ATP_synth_F1_dsu/esu_N"/>
</dbReference>
<dbReference type="GO" id="GO:0045259">
    <property type="term" value="C:proton-transporting ATP synthase complex"/>
    <property type="evidence" value="ECO:0007669"/>
    <property type="project" value="UniProtKB-KW"/>
</dbReference>
<dbReference type="AlphaFoldDB" id="A0A1Y2BDD8"/>
<organism evidence="16 17">
    <name type="scientific">Naematelia encephala</name>
    <dbReference type="NCBI Taxonomy" id="71784"/>
    <lineage>
        <taxon>Eukaryota</taxon>
        <taxon>Fungi</taxon>
        <taxon>Dikarya</taxon>
        <taxon>Basidiomycota</taxon>
        <taxon>Agaricomycotina</taxon>
        <taxon>Tremellomycetes</taxon>
        <taxon>Tremellales</taxon>
        <taxon>Naemateliaceae</taxon>
        <taxon>Naematelia</taxon>
    </lineage>
</organism>
<evidence type="ECO:0000256" key="3">
    <source>
        <dbReference type="ARBA" id="ARBA00016960"/>
    </source>
</evidence>
<dbReference type="OrthoDB" id="270171at2759"/>
<comment type="similarity">
    <text evidence="2">Belongs to the ATPase epsilon chain family.</text>
</comment>
<keyword evidence="12" id="KW-0066">ATP synthesis</keyword>
<evidence type="ECO:0000256" key="9">
    <source>
        <dbReference type="ARBA" id="ARBA00023128"/>
    </source>
</evidence>
<dbReference type="PANTHER" id="PTHR13822">
    <property type="entry name" value="ATP SYNTHASE DELTA/EPSILON CHAIN"/>
    <property type="match status" value="1"/>
</dbReference>
<dbReference type="GO" id="GO:0005743">
    <property type="term" value="C:mitochondrial inner membrane"/>
    <property type="evidence" value="ECO:0007669"/>
    <property type="project" value="UniProtKB-SubCell"/>
</dbReference>
<dbReference type="InterPro" id="IPR001469">
    <property type="entry name" value="ATP_synth_F1_dsu/esu"/>
</dbReference>
<evidence type="ECO:0000256" key="5">
    <source>
        <dbReference type="ARBA" id="ARBA00022781"/>
    </source>
</evidence>